<comment type="caution">
    <text evidence="14">The sequence shown here is derived from an EMBL/GenBank/DDBJ whole genome shotgun (WGS) entry which is preliminary data.</text>
</comment>
<evidence type="ECO:0000313" key="15">
    <source>
        <dbReference type="Proteomes" id="UP001267426"/>
    </source>
</evidence>
<comment type="catalytic activity">
    <reaction evidence="1">
        <text>Hydrolyzes single-stranded DNA or mismatched double-stranded DNA and polynucleotides, releasing free uracil.</text>
        <dbReference type="EC" id="3.2.2.27"/>
    </reaction>
</comment>
<accession>A0ABU3BQG3</accession>
<keyword evidence="5" id="KW-0004">4Fe-4S</keyword>
<proteinExistence type="inferred from homology"/>
<evidence type="ECO:0000313" key="14">
    <source>
        <dbReference type="EMBL" id="MDT0631518.1"/>
    </source>
</evidence>
<evidence type="ECO:0000256" key="12">
    <source>
        <dbReference type="SAM" id="MobiDB-lite"/>
    </source>
</evidence>
<dbReference type="PANTHER" id="PTHR33693:SF1">
    <property type="entry name" value="TYPE-4 URACIL-DNA GLYCOSYLASE"/>
    <property type="match status" value="1"/>
</dbReference>
<dbReference type="PANTHER" id="PTHR33693">
    <property type="entry name" value="TYPE-5 URACIL-DNA GLYCOSYLASE"/>
    <property type="match status" value="1"/>
</dbReference>
<keyword evidence="10" id="KW-0411">Iron-sulfur</keyword>
<evidence type="ECO:0000256" key="3">
    <source>
        <dbReference type="ARBA" id="ARBA00012030"/>
    </source>
</evidence>
<dbReference type="EC" id="3.2.2.27" evidence="3"/>
<evidence type="ECO:0000256" key="8">
    <source>
        <dbReference type="ARBA" id="ARBA00022801"/>
    </source>
</evidence>
<feature type="compositionally biased region" description="Pro residues" evidence="12">
    <location>
        <begin position="99"/>
        <end position="114"/>
    </location>
</feature>
<evidence type="ECO:0000256" key="6">
    <source>
        <dbReference type="ARBA" id="ARBA00022723"/>
    </source>
</evidence>
<evidence type="ECO:0000256" key="2">
    <source>
        <dbReference type="ARBA" id="ARBA00006521"/>
    </source>
</evidence>
<dbReference type="InterPro" id="IPR051536">
    <property type="entry name" value="UDG_Type-4/5"/>
</dbReference>
<dbReference type="SUPFAM" id="SSF52141">
    <property type="entry name" value="Uracil-DNA glycosylase-like"/>
    <property type="match status" value="1"/>
</dbReference>
<protein>
    <recommendedName>
        <fullName evidence="4">Type-4 uracil-DNA glycosylase</fullName>
        <ecNumber evidence="3">3.2.2.27</ecNumber>
    </recommendedName>
</protein>
<comment type="similarity">
    <text evidence="2">Belongs to the uracil-DNA glycosylase (UDG) superfamily. Type 4 (UDGa) family.</text>
</comment>
<evidence type="ECO:0000256" key="10">
    <source>
        <dbReference type="ARBA" id="ARBA00023014"/>
    </source>
</evidence>
<dbReference type="NCBIfam" id="TIGR00758">
    <property type="entry name" value="UDG_fam4"/>
    <property type="match status" value="1"/>
</dbReference>
<dbReference type="InterPro" id="IPR005122">
    <property type="entry name" value="Uracil-DNA_glycosylase-like"/>
</dbReference>
<feature type="region of interest" description="Disordered" evidence="12">
    <location>
        <begin position="26"/>
        <end position="135"/>
    </location>
</feature>
<keyword evidence="11" id="KW-0234">DNA repair</keyword>
<dbReference type="RefSeq" id="WP_311662861.1">
    <property type="nucleotide sequence ID" value="NZ_JAVRHT010000013.1"/>
</dbReference>
<evidence type="ECO:0000256" key="5">
    <source>
        <dbReference type="ARBA" id="ARBA00022485"/>
    </source>
</evidence>
<organism evidence="14 15">
    <name type="scientific">Rubrivirga litoralis</name>
    <dbReference type="NCBI Taxonomy" id="3075598"/>
    <lineage>
        <taxon>Bacteria</taxon>
        <taxon>Pseudomonadati</taxon>
        <taxon>Rhodothermota</taxon>
        <taxon>Rhodothermia</taxon>
        <taxon>Rhodothermales</taxon>
        <taxon>Rubricoccaceae</taxon>
        <taxon>Rubrivirga</taxon>
    </lineage>
</organism>
<name>A0ABU3BQG3_9BACT</name>
<reference evidence="14 15" key="1">
    <citation type="submission" date="2023-09" db="EMBL/GenBank/DDBJ databases">
        <authorList>
            <person name="Rey-Velasco X."/>
        </authorList>
    </citation>
    <scope>NUCLEOTIDE SEQUENCE [LARGE SCALE GENOMIC DNA]</scope>
    <source>
        <strain evidence="14 15">F394</strain>
    </source>
</reference>
<dbReference type="EMBL" id="JAVRHT010000013">
    <property type="protein sequence ID" value="MDT0631518.1"/>
    <property type="molecule type" value="Genomic_DNA"/>
</dbReference>
<keyword evidence="9" id="KW-0408">Iron</keyword>
<dbReference type="Gene3D" id="3.40.470.10">
    <property type="entry name" value="Uracil-DNA glycosylase-like domain"/>
    <property type="match status" value="1"/>
</dbReference>
<feature type="compositionally biased region" description="Low complexity" evidence="12">
    <location>
        <begin position="31"/>
        <end position="42"/>
    </location>
</feature>
<evidence type="ECO:0000259" key="13">
    <source>
        <dbReference type="SMART" id="SM00986"/>
    </source>
</evidence>
<evidence type="ECO:0000256" key="7">
    <source>
        <dbReference type="ARBA" id="ARBA00022763"/>
    </source>
</evidence>
<dbReference type="SMART" id="SM00987">
    <property type="entry name" value="UreE_C"/>
    <property type="match status" value="1"/>
</dbReference>
<keyword evidence="6" id="KW-0479">Metal-binding</keyword>
<dbReference type="InterPro" id="IPR005273">
    <property type="entry name" value="Ura-DNA_glyco_family4"/>
</dbReference>
<evidence type="ECO:0000256" key="11">
    <source>
        <dbReference type="ARBA" id="ARBA00023204"/>
    </source>
</evidence>
<dbReference type="CDD" id="cd10030">
    <property type="entry name" value="UDG-F4_TTUDGA_SPO1dp_like"/>
    <property type="match status" value="1"/>
</dbReference>
<evidence type="ECO:0000256" key="1">
    <source>
        <dbReference type="ARBA" id="ARBA00001400"/>
    </source>
</evidence>
<sequence>MADAASLPDLLREARGLLALQRAIVGPTRYRAGAEPAAAAALAEERPEWEPLADEPPLLAEAAPPAPDEPPLPAGQRQAEGHLPTAAPPETPRRGGAPTPAPEPQEATPPPDAPASPDDVPDLFGALPDPSQDEALSPYERIEALIPEDSPLRDMTSLDEVYAWLDETELVPIDRDRIHPVLGTGDPDADLMVIGEAPGADEDRQGEPFVGRSGQLLDKILEAVLFKRPEVYITNILKSRPPNNRDPLADEVEAHIPILYKQIALVRPKVLLAVGKSAGNGLLGKKSSLASLRGTFQDFYGLPLLVTYHPAALLRNPQWKRPTWEDVKLLRTRYDQLTEG</sequence>
<dbReference type="SMART" id="SM00986">
    <property type="entry name" value="UDG"/>
    <property type="match status" value="1"/>
</dbReference>
<feature type="compositionally biased region" description="Pro residues" evidence="12">
    <location>
        <begin position="64"/>
        <end position="73"/>
    </location>
</feature>
<dbReference type="InterPro" id="IPR036895">
    <property type="entry name" value="Uracil-DNA_glycosylase-like_sf"/>
</dbReference>
<feature type="domain" description="Uracil-DNA glycosylase-like" evidence="13">
    <location>
        <begin position="182"/>
        <end position="328"/>
    </location>
</feature>
<gene>
    <name evidence="14" type="ORF">RM540_07105</name>
</gene>
<dbReference type="Proteomes" id="UP001267426">
    <property type="component" value="Unassembled WGS sequence"/>
</dbReference>
<evidence type="ECO:0000256" key="9">
    <source>
        <dbReference type="ARBA" id="ARBA00023004"/>
    </source>
</evidence>
<dbReference type="GO" id="GO:0004844">
    <property type="term" value="F:uracil DNA N-glycosylase activity"/>
    <property type="evidence" value="ECO:0007669"/>
    <property type="project" value="UniProtKB-EC"/>
</dbReference>
<keyword evidence="15" id="KW-1185">Reference proteome</keyword>
<evidence type="ECO:0000256" key="4">
    <source>
        <dbReference type="ARBA" id="ARBA00019403"/>
    </source>
</evidence>
<keyword evidence="7" id="KW-0227">DNA damage</keyword>
<dbReference type="Pfam" id="PF03167">
    <property type="entry name" value="UDG"/>
    <property type="match status" value="1"/>
</dbReference>
<keyword evidence="8 14" id="KW-0378">Hydrolase</keyword>
<keyword evidence="14" id="KW-0326">Glycosidase</keyword>